<reference evidence="2 3" key="1">
    <citation type="submission" date="2024-01" db="EMBL/GenBank/DDBJ databases">
        <title>Genome insights into Plantactinospora sonchi sp. nov.</title>
        <authorList>
            <person name="Wang L."/>
        </authorList>
    </citation>
    <scope>NUCLEOTIDE SEQUENCE [LARGE SCALE GENOMIC DNA]</scope>
    <source>
        <strain evidence="2 3">NEAU-QY2</strain>
    </source>
</reference>
<dbReference type="Proteomes" id="UP001332243">
    <property type="component" value="Unassembled WGS sequence"/>
</dbReference>
<gene>
    <name evidence="2" type="ORF">V1633_36615</name>
</gene>
<keyword evidence="3" id="KW-1185">Reference proteome</keyword>
<organism evidence="2 3">
    <name type="scientific">Plantactinospora sonchi</name>
    <dbReference type="NCBI Taxonomy" id="1544735"/>
    <lineage>
        <taxon>Bacteria</taxon>
        <taxon>Bacillati</taxon>
        <taxon>Actinomycetota</taxon>
        <taxon>Actinomycetes</taxon>
        <taxon>Micromonosporales</taxon>
        <taxon>Micromonosporaceae</taxon>
        <taxon>Plantactinospora</taxon>
    </lineage>
</organism>
<proteinExistence type="predicted"/>
<name>A0ABU7S5E8_9ACTN</name>
<protein>
    <submittedName>
        <fullName evidence="2">Condensation domain-containing protein</fullName>
    </submittedName>
</protein>
<evidence type="ECO:0000313" key="2">
    <source>
        <dbReference type="EMBL" id="MEE6263986.1"/>
    </source>
</evidence>
<dbReference type="InterPro" id="IPR023213">
    <property type="entry name" value="CAT-like_dom_sf"/>
</dbReference>
<dbReference type="Gene3D" id="3.30.559.10">
    <property type="entry name" value="Chloramphenicol acetyltransferase-like domain"/>
    <property type="match status" value="1"/>
</dbReference>
<dbReference type="PANTHER" id="PTHR45527">
    <property type="entry name" value="NONRIBOSOMAL PEPTIDE SYNTHETASE"/>
    <property type="match status" value="1"/>
</dbReference>
<dbReference type="InterPro" id="IPR001242">
    <property type="entry name" value="Condensation_dom"/>
</dbReference>
<dbReference type="SUPFAM" id="SSF52777">
    <property type="entry name" value="CoA-dependent acyltransferases"/>
    <property type="match status" value="2"/>
</dbReference>
<dbReference type="Pfam" id="PF00668">
    <property type="entry name" value="Condensation"/>
    <property type="match status" value="1"/>
</dbReference>
<dbReference type="RefSeq" id="WP_331218778.1">
    <property type="nucleotide sequence ID" value="NZ_JAZGQK010000048.1"/>
</dbReference>
<dbReference type="PANTHER" id="PTHR45527:SF1">
    <property type="entry name" value="FATTY ACID SYNTHASE"/>
    <property type="match status" value="1"/>
</dbReference>
<dbReference type="EMBL" id="JAZGQK010000048">
    <property type="protein sequence ID" value="MEE6263986.1"/>
    <property type="molecule type" value="Genomic_DNA"/>
</dbReference>
<dbReference type="CDD" id="cd19531">
    <property type="entry name" value="LCL_NRPS-like"/>
    <property type="match status" value="1"/>
</dbReference>
<accession>A0ABU7S5E8</accession>
<feature type="domain" description="Condensation" evidence="1">
    <location>
        <begin position="9"/>
        <end position="452"/>
    </location>
</feature>
<evidence type="ECO:0000313" key="3">
    <source>
        <dbReference type="Proteomes" id="UP001332243"/>
    </source>
</evidence>
<dbReference type="Gene3D" id="3.30.559.30">
    <property type="entry name" value="Nonribosomal peptide synthetase, condensation domain"/>
    <property type="match status" value="1"/>
</dbReference>
<evidence type="ECO:0000259" key="1">
    <source>
        <dbReference type="Pfam" id="PF00668"/>
    </source>
</evidence>
<comment type="caution">
    <text evidence="2">The sequence shown here is derived from an EMBL/GenBank/DDBJ whole genome shotgun (WGS) entry which is preliminary data.</text>
</comment>
<sequence length="461" mass="49581">MNSDGDRRLSMGQEALWFLYRMAPESAAYNVVLAVRIRTAVDPARLDRALTAVAERHDVLRSTIVDQAGPPVRRIGPADRVRLAVRSTPAEEFVAVARAVAAEPFRLEREVPLRAVLLRAEADDAVLVLVTHHIASDATSQWLLARDLFRAYESDAGLPPLPGGGFDAAVAAERALLDSDRRPVLERYWRDVCAGVPAAELPADHPRPATPAFRGASHTVWFPEALAERVRAAARGCGVTPFALLLGALQAVLHRYTGLPDFLIGCPVSVRFRRELRDVVGYLANSAVLRARFDREATFGSTARAAYREIARGMAHAGYPYPALTALLGPTRSAPVFTVAVTLLAADRLDPPLPMVPPGEIEGAEIEYAGLRLALLDVPQMEGQFDVLIELRASGTGGLSAVVKYDANLFEPATIERFAGAYTRFVGLAAADPDTPVLRAPLVDPAELRALLALGASGADS</sequence>